<dbReference type="GO" id="GO:0016491">
    <property type="term" value="F:oxidoreductase activity"/>
    <property type="evidence" value="ECO:0007669"/>
    <property type="project" value="TreeGrafter"/>
</dbReference>
<dbReference type="AlphaFoldDB" id="A0A8J6QXU1"/>
<evidence type="ECO:0000313" key="3">
    <source>
        <dbReference type="EMBL" id="MBD1401091.1"/>
    </source>
</evidence>
<keyword evidence="4" id="KW-1185">Reference proteome</keyword>
<dbReference type="PANTHER" id="PTHR35038">
    <property type="entry name" value="DISSIMILATORY SULFITE REDUCTASE SIRA"/>
    <property type="match status" value="1"/>
</dbReference>
<dbReference type="NCBIfam" id="TIGR01905">
    <property type="entry name" value="paired_CXXCH_1"/>
    <property type="match status" value="3"/>
</dbReference>
<dbReference type="SUPFAM" id="SSF48695">
    <property type="entry name" value="Multiheme cytochromes"/>
    <property type="match status" value="1"/>
</dbReference>
<keyword evidence="1" id="KW-0732">Signal</keyword>
<feature type="domain" description="Doubled CXXCH motif" evidence="2">
    <location>
        <begin position="224"/>
        <end position="263"/>
    </location>
</feature>
<dbReference type="RefSeq" id="WP_191156312.1">
    <property type="nucleotide sequence ID" value="NZ_JACWUN010000011.1"/>
</dbReference>
<dbReference type="PANTHER" id="PTHR35038:SF6">
    <property type="entry name" value="SURFACE LOCALIZED DECAHEME CYTOCHROME C LIPOPROTEIN"/>
    <property type="match status" value="1"/>
</dbReference>
<feature type="domain" description="Doubled CXXCH motif" evidence="2">
    <location>
        <begin position="341"/>
        <end position="375"/>
    </location>
</feature>
<proteinExistence type="predicted"/>
<reference evidence="3" key="1">
    <citation type="submission" date="2020-09" db="EMBL/GenBank/DDBJ databases">
        <title>Pelobacter alkaliphilus sp. nov., a novel anaerobic arsenate-reducing bacterium from terrestrial mud volcano.</title>
        <authorList>
            <person name="Khomyakova M.A."/>
            <person name="Merkel A.Y."/>
            <person name="Slobodkin A.I."/>
        </authorList>
    </citation>
    <scope>NUCLEOTIDE SEQUENCE</scope>
    <source>
        <strain evidence="3">M08fum</strain>
    </source>
</reference>
<evidence type="ECO:0000256" key="1">
    <source>
        <dbReference type="ARBA" id="ARBA00022729"/>
    </source>
</evidence>
<evidence type="ECO:0000313" key="4">
    <source>
        <dbReference type="Proteomes" id="UP000632828"/>
    </source>
</evidence>
<name>A0A8J6QXU1_9BACT</name>
<gene>
    <name evidence="3" type="ORF">ICT70_10430</name>
</gene>
<feature type="domain" description="Doubled CXXCH motif" evidence="2">
    <location>
        <begin position="279"/>
        <end position="316"/>
    </location>
</feature>
<dbReference type="InterPro" id="IPR036280">
    <property type="entry name" value="Multihaem_cyt_sf"/>
</dbReference>
<evidence type="ECO:0000259" key="2">
    <source>
        <dbReference type="Pfam" id="PF09699"/>
    </source>
</evidence>
<organism evidence="3 4">
    <name type="scientific">Pelovirga terrestris</name>
    <dbReference type="NCBI Taxonomy" id="2771352"/>
    <lineage>
        <taxon>Bacteria</taxon>
        <taxon>Pseudomonadati</taxon>
        <taxon>Thermodesulfobacteriota</taxon>
        <taxon>Desulfuromonadia</taxon>
        <taxon>Geobacterales</taxon>
        <taxon>Geobacteraceae</taxon>
        <taxon>Pelovirga</taxon>
    </lineage>
</organism>
<dbReference type="Proteomes" id="UP000632828">
    <property type="component" value="Unassembled WGS sequence"/>
</dbReference>
<accession>A0A8J6QXU1</accession>
<sequence>MRIDVKVLLIVMLLLPLQVAALELEVLTPPSGSSVMARHAVTHLVVRQTGSERMVRIQLGNSAQLIDPVVTRKAAAGKGIYQHYRLPLVAGSNNFTLVPGGNKININFQPIQSEIHLRTRGRDFYFFHAEGELPPSCNDCHTLADPGKTTKLGLPRQESCLTCHRDMIERSTWRHSASYNQQCLACHQQSLDPWRIGMPQLRIRDLCLECHTGKQSWLNKKHVHGPINLGSCTLCHDPHGGTNPRRLWADGDADLCISCHSNMLELTKDRHRRSIPYVHGLITGPGCIGCHDPHASDHLFVLHSSINDLCSSCHPGPAQSGAHPVERHPLHGPKELLRPGRELSCTSCHEAHGSHYRHLLIQTTQGGRLCRECHEQ</sequence>
<dbReference type="EMBL" id="JACWUN010000011">
    <property type="protein sequence ID" value="MBD1401091.1"/>
    <property type="molecule type" value="Genomic_DNA"/>
</dbReference>
<dbReference type="Pfam" id="PF09699">
    <property type="entry name" value="Paired_CXXCH_1"/>
    <property type="match status" value="3"/>
</dbReference>
<dbReference type="Gene3D" id="3.90.10.10">
    <property type="entry name" value="Cytochrome C3"/>
    <property type="match status" value="2"/>
</dbReference>
<dbReference type="InterPro" id="IPR051829">
    <property type="entry name" value="Multiheme_Cytochr_ET"/>
</dbReference>
<protein>
    <recommendedName>
        <fullName evidence="2">Doubled CXXCH motif domain-containing protein</fullName>
    </recommendedName>
</protein>
<dbReference type="InterPro" id="IPR010177">
    <property type="entry name" value="Paired_CXXCH_1"/>
</dbReference>
<comment type="caution">
    <text evidence="3">The sequence shown here is derived from an EMBL/GenBank/DDBJ whole genome shotgun (WGS) entry which is preliminary data.</text>
</comment>